<evidence type="ECO:0000313" key="4">
    <source>
        <dbReference type="EMBL" id="CEK94194.1"/>
    </source>
</evidence>
<dbReference type="GO" id="GO:0005652">
    <property type="term" value="C:nuclear lamina"/>
    <property type="evidence" value="ECO:0007669"/>
    <property type="project" value="TreeGrafter"/>
</dbReference>
<organism evidence="4">
    <name type="scientific">Arion vulgaris</name>
    <dbReference type="NCBI Taxonomy" id="1028688"/>
    <lineage>
        <taxon>Eukaryota</taxon>
        <taxon>Metazoa</taxon>
        <taxon>Spiralia</taxon>
        <taxon>Lophotrochozoa</taxon>
        <taxon>Mollusca</taxon>
        <taxon>Gastropoda</taxon>
        <taxon>Heterobranchia</taxon>
        <taxon>Euthyneura</taxon>
        <taxon>Panpulmonata</taxon>
        <taxon>Eupulmonata</taxon>
        <taxon>Stylommatophora</taxon>
        <taxon>Helicina</taxon>
        <taxon>Arionoidea</taxon>
        <taxon>Arionidae</taxon>
        <taxon>Arion</taxon>
    </lineage>
</organism>
<protein>
    <recommendedName>
        <fullName evidence="3">LTD domain-containing protein</fullName>
    </recommendedName>
</protein>
<dbReference type="EMBL" id="HACG01047329">
    <property type="protein sequence ID" value="CEK94194.1"/>
    <property type="molecule type" value="Transcribed_RNA"/>
</dbReference>
<proteinExistence type="predicted"/>
<evidence type="ECO:0000256" key="2">
    <source>
        <dbReference type="SAM" id="MobiDB-lite"/>
    </source>
</evidence>
<dbReference type="InterPro" id="IPR001322">
    <property type="entry name" value="Lamin_tail_dom"/>
</dbReference>
<dbReference type="PANTHER" id="PTHR45721:SF12">
    <property type="entry name" value="INTERMEDIATE FILAMENT PROTEIN IFA-1"/>
    <property type="match status" value="1"/>
</dbReference>
<dbReference type="GO" id="GO:0031507">
    <property type="term" value="P:heterochromatin formation"/>
    <property type="evidence" value="ECO:0007669"/>
    <property type="project" value="TreeGrafter"/>
</dbReference>
<feature type="domain" description="LTD" evidence="3">
    <location>
        <begin position="8"/>
        <end position="129"/>
    </location>
</feature>
<dbReference type="GO" id="GO:0051664">
    <property type="term" value="P:nuclear pore localization"/>
    <property type="evidence" value="ECO:0007669"/>
    <property type="project" value="TreeGrafter"/>
</dbReference>
<name>A0A0B7BLH7_9EUPU</name>
<feature type="region of interest" description="Disordered" evidence="2">
    <location>
        <begin position="1"/>
        <end position="21"/>
    </location>
</feature>
<dbReference type="GO" id="GO:0090435">
    <property type="term" value="P:protein localization to nuclear envelope"/>
    <property type="evidence" value="ECO:0007669"/>
    <property type="project" value="TreeGrafter"/>
</dbReference>
<accession>A0A0B7BLH7</accession>
<dbReference type="Pfam" id="PF00932">
    <property type="entry name" value="LTD"/>
    <property type="match status" value="1"/>
</dbReference>
<dbReference type="GO" id="GO:0005200">
    <property type="term" value="F:structural constituent of cytoskeleton"/>
    <property type="evidence" value="ECO:0007669"/>
    <property type="project" value="TreeGrafter"/>
</dbReference>
<gene>
    <name evidence="4" type="primary">ORF199557</name>
</gene>
<dbReference type="PANTHER" id="PTHR45721">
    <property type="entry name" value="LAMIN DM0-RELATED"/>
    <property type="match status" value="1"/>
</dbReference>
<dbReference type="AlphaFoldDB" id="A0A0B7BLH7"/>
<feature type="compositionally biased region" description="Polar residues" evidence="2">
    <location>
        <begin position="8"/>
        <end position="21"/>
    </location>
</feature>
<dbReference type="GO" id="GO:0006998">
    <property type="term" value="P:nuclear envelope organization"/>
    <property type="evidence" value="ECO:0007669"/>
    <property type="project" value="TreeGrafter"/>
</dbReference>
<sequence length="133" mass="14932">MMRGEVSAKTTYQRTANGPVSISEANPEGKFILLENNATGGVRKDMNLDGWKLRRVCDNNTKRPYEYIFRNYILKPNKSVKIFARSLASQAGPNDLVYRDADTWGTGAEVATTLLNEKGEEKASHIQKTNYSQ</sequence>
<evidence type="ECO:0000256" key="1">
    <source>
        <dbReference type="ARBA" id="ARBA00023054"/>
    </source>
</evidence>
<dbReference type="Gene3D" id="2.60.40.1260">
    <property type="entry name" value="Lamin Tail domain"/>
    <property type="match status" value="1"/>
</dbReference>
<dbReference type="InterPro" id="IPR036415">
    <property type="entry name" value="Lamin_tail_dom_sf"/>
</dbReference>
<dbReference type="SUPFAM" id="SSF74853">
    <property type="entry name" value="Lamin A/C globular tail domain"/>
    <property type="match status" value="1"/>
</dbReference>
<reference evidence="4" key="1">
    <citation type="submission" date="2014-12" db="EMBL/GenBank/DDBJ databases">
        <title>Insight into the proteome of Arion vulgaris.</title>
        <authorList>
            <person name="Aradska J."/>
            <person name="Bulat T."/>
            <person name="Smidak R."/>
            <person name="Sarate P."/>
            <person name="Gangsoo J."/>
            <person name="Sialana F."/>
            <person name="Bilban M."/>
            <person name="Lubec G."/>
        </authorList>
    </citation>
    <scope>NUCLEOTIDE SEQUENCE</scope>
    <source>
        <tissue evidence="4">Skin</tissue>
    </source>
</reference>
<evidence type="ECO:0000259" key="3">
    <source>
        <dbReference type="PROSITE" id="PS51841"/>
    </source>
</evidence>
<keyword evidence="1" id="KW-0175">Coiled coil</keyword>
<dbReference type="PROSITE" id="PS51841">
    <property type="entry name" value="LTD"/>
    <property type="match status" value="1"/>
</dbReference>
<dbReference type="GO" id="GO:0007097">
    <property type="term" value="P:nuclear migration"/>
    <property type="evidence" value="ECO:0007669"/>
    <property type="project" value="TreeGrafter"/>
</dbReference>